<evidence type="ECO:0008006" key="4">
    <source>
        <dbReference type="Google" id="ProtNLM"/>
    </source>
</evidence>
<proteinExistence type="predicted"/>
<sequence>MDWDEAQRRPVEAFKQDLTALSIDELQARITALEEEIVRVRTELEVKRAHEQAASAIFKS</sequence>
<feature type="coiled-coil region" evidence="1">
    <location>
        <begin position="23"/>
        <end position="50"/>
    </location>
</feature>
<keyword evidence="3" id="KW-1185">Reference proteome</keyword>
<gene>
    <name evidence="2" type="ORF">YBN1229_v1_0208</name>
</gene>
<evidence type="ECO:0000256" key="1">
    <source>
        <dbReference type="SAM" id="Coils"/>
    </source>
</evidence>
<accession>A0A0D6J9Q7</accession>
<dbReference type="InterPro" id="IPR009579">
    <property type="entry name" value="DUF1192"/>
</dbReference>
<organism evidence="2 3">
    <name type="scientific">Candidatus Filomicrobium marinum</name>
    <dbReference type="NCBI Taxonomy" id="1608628"/>
    <lineage>
        <taxon>Bacteria</taxon>
        <taxon>Pseudomonadati</taxon>
        <taxon>Pseudomonadota</taxon>
        <taxon>Alphaproteobacteria</taxon>
        <taxon>Hyphomicrobiales</taxon>
        <taxon>Hyphomicrobiaceae</taxon>
        <taxon>Filomicrobium</taxon>
    </lineage>
</organism>
<dbReference type="Pfam" id="PF06698">
    <property type="entry name" value="DUF1192"/>
    <property type="match status" value="1"/>
</dbReference>
<dbReference type="AlphaFoldDB" id="A0A0D6J9Q7"/>
<keyword evidence="1" id="KW-0175">Coiled coil</keyword>
<dbReference type="KEGG" id="fil:BN1229_v1_0204"/>
<evidence type="ECO:0000313" key="3">
    <source>
        <dbReference type="Proteomes" id="UP000033187"/>
    </source>
</evidence>
<protein>
    <recommendedName>
        <fullName evidence="4">DUF1192 domain-containing protein</fullName>
    </recommendedName>
</protein>
<dbReference type="KEGG" id="fiy:BN1229_v1_0208"/>
<reference evidence="3" key="1">
    <citation type="submission" date="2015-02" db="EMBL/GenBank/DDBJ databases">
        <authorList>
            <person name="Chooi Y.-H."/>
        </authorList>
    </citation>
    <scope>NUCLEOTIDE SEQUENCE [LARGE SCALE GENOMIC DNA]</scope>
    <source>
        <strain evidence="3">strain Y</strain>
    </source>
</reference>
<dbReference type="EMBL" id="LN829119">
    <property type="protein sequence ID" value="CPR15095.1"/>
    <property type="molecule type" value="Genomic_DNA"/>
</dbReference>
<name>A0A0D6J9Q7_9HYPH</name>
<dbReference type="Proteomes" id="UP000033187">
    <property type="component" value="Chromosome 1"/>
</dbReference>
<evidence type="ECO:0000313" key="2">
    <source>
        <dbReference type="EMBL" id="CPR15095.1"/>
    </source>
</evidence>
<dbReference type="OrthoDB" id="7364583at2"/>